<comment type="caution">
    <text evidence="2">The sequence shown here is derived from an EMBL/GenBank/DDBJ whole genome shotgun (WGS) entry which is preliminary data.</text>
</comment>
<feature type="compositionally biased region" description="Polar residues" evidence="1">
    <location>
        <begin position="1"/>
        <end position="15"/>
    </location>
</feature>
<evidence type="ECO:0000256" key="1">
    <source>
        <dbReference type="SAM" id="MobiDB-lite"/>
    </source>
</evidence>
<dbReference type="AlphaFoldDB" id="A0A9W4JDL2"/>
<dbReference type="OrthoDB" id="195498at2759"/>
<proteinExistence type="predicted"/>
<organism evidence="2 3">
    <name type="scientific">Penicillium salamii</name>
    <dbReference type="NCBI Taxonomy" id="1612424"/>
    <lineage>
        <taxon>Eukaryota</taxon>
        <taxon>Fungi</taxon>
        <taxon>Dikarya</taxon>
        <taxon>Ascomycota</taxon>
        <taxon>Pezizomycotina</taxon>
        <taxon>Eurotiomycetes</taxon>
        <taxon>Eurotiomycetidae</taxon>
        <taxon>Eurotiales</taxon>
        <taxon>Aspergillaceae</taxon>
        <taxon>Penicillium</taxon>
    </lineage>
</organism>
<evidence type="ECO:0000313" key="2">
    <source>
        <dbReference type="EMBL" id="CAG8394191.1"/>
    </source>
</evidence>
<accession>A0A9W4JDL2</accession>
<feature type="region of interest" description="Disordered" evidence="1">
    <location>
        <begin position="1"/>
        <end position="21"/>
    </location>
</feature>
<evidence type="ECO:0000313" key="3">
    <source>
        <dbReference type="Proteomes" id="UP001152592"/>
    </source>
</evidence>
<reference evidence="2" key="1">
    <citation type="submission" date="2021-07" db="EMBL/GenBank/DDBJ databases">
        <authorList>
            <person name="Branca A.L. A."/>
        </authorList>
    </citation>
    <scope>NUCLEOTIDE SEQUENCE</scope>
</reference>
<gene>
    <name evidence="2" type="ORF">PSALAMII_LOCUS6976</name>
</gene>
<name>A0A9W4JDL2_9EURO</name>
<dbReference type="EMBL" id="CAJVPD010000248">
    <property type="protein sequence ID" value="CAG8394191.1"/>
    <property type="molecule type" value="Genomic_DNA"/>
</dbReference>
<sequence length="124" mass="13575">MSCGDCTSDQPSSKSAPDHALSPLRRSAQIVVNILPEGSALLSSSCCWLPTVLDFLFAGSVAAASVKKLQTVFMVISLLSFLWTARREGLGRRLFWRVSILVGLFAWTQVNRSRNVGSEHHSCH</sequence>
<protein>
    <submittedName>
        <fullName evidence="2">Uncharacterized protein</fullName>
    </submittedName>
</protein>
<dbReference type="Proteomes" id="UP001152592">
    <property type="component" value="Unassembled WGS sequence"/>
</dbReference>